<evidence type="ECO:0000259" key="2">
    <source>
        <dbReference type="PROSITE" id="PS50158"/>
    </source>
</evidence>
<dbReference type="AlphaFoldDB" id="A0A6D2L8K9"/>
<keyword evidence="1" id="KW-0862">Zinc</keyword>
<dbReference type="PROSITE" id="PS50158">
    <property type="entry name" value="ZF_CCHC"/>
    <property type="match status" value="1"/>
</dbReference>
<feature type="domain" description="CCHC-type" evidence="2">
    <location>
        <begin position="296"/>
        <end position="309"/>
    </location>
</feature>
<dbReference type="OrthoDB" id="1929700at2759"/>
<protein>
    <recommendedName>
        <fullName evidence="2">CCHC-type domain-containing protein</fullName>
    </recommendedName>
</protein>
<dbReference type="PANTHER" id="PTHR37610">
    <property type="entry name" value="CCHC-TYPE DOMAIN-CONTAINING PROTEIN"/>
    <property type="match status" value="1"/>
</dbReference>
<gene>
    <name evidence="3" type="ORF">MERR_LOCUS49417</name>
</gene>
<dbReference type="GO" id="GO:0003676">
    <property type="term" value="F:nucleic acid binding"/>
    <property type="evidence" value="ECO:0007669"/>
    <property type="project" value="InterPro"/>
</dbReference>
<accession>A0A6D2L8K9</accession>
<sequence length="375" mass="42665">MDKRKYSSWWFRWNQVASGVTGSSGTLGVLPLAGSVSVSPYTLSASDNPGALITSVQLNGENYNEWASEMLNALQAKRKMSFIHGTLPKPASGSPDMENWLTVNSMIVGWIRSSIEPKVRSTVSYITDAHLLWTELKERFSVGNKVRIHQIKSQLASCKQDGQTVLEYYGRLAMLWKELQTYQPVISCSCGAAGVLAKEKEEEKLHQFVMGLDDARFGGLCTSIVASDPLPSLGEVYAKIVREEQRLTSAKAREQQQEAIGFVARREEVLAPVRPSQTETRSDSANSVRRDRNALCSHCGRTGHDKKECWQLVGFPEWWLDRNKNKWRSWKRRRSQWLQQPWSWSWSGQCCTRHKFQRFFFSGVYSRPSGRLYPS</sequence>
<name>A0A6D2L8K9_9BRAS</name>
<dbReference type="InterPro" id="IPR029472">
    <property type="entry name" value="Copia-like_N"/>
</dbReference>
<evidence type="ECO:0000256" key="1">
    <source>
        <dbReference type="PROSITE-ProRule" id="PRU00047"/>
    </source>
</evidence>
<dbReference type="Pfam" id="PF14244">
    <property type="entry name" value="Retrotran_gag_3"/>
    <property type="match status" value="1"/>
</dbReference>
<dbReference type="PANTHER" id="PTHR37610:SF97">
    <property type="entry name" value="RETROTRANSPOSON GAG DOMAIN-CONTAINING PROTEIN"/>
    <property type="match status" value="1"/>
</dbReference>
<comment type="caution">
    <text evidence="3">The sequence shown here is derived from an EMBL/GenBank/DDBJ whole genome shotgun (WGS) entry which is preliminary data.</text>
</comment>
<evidence type="ECO:0000313" key="4">
    <source>
        <dbReference type="Proteomes" id="UP000467841"/>
    </source>
</evidence>
<organism evidence="3 4">
    <name type="scientific">Microthlaspi erraticum</name>
    <dbReference type="NCBI Taxonomy" id="1685480"/>
    <lineage>
        <taxon>Eukaryota</taxon>
        <taxon>Viridiplantae</taxon>
        <taxon>Streptophyta</taxon>
        <taxon>Embryophyta</taxon>
        <taxon>Tracheophyta</taxon>
        <taxon>Spermatophyta</taxon>
        <taxon>Magnoliopsida</taxon>
        <taxon>eudicotyledons</taxon>
        <taxon>Gunneridae</taxon>
        <taxon>Pentapetalae</taxon>
        <taxon>rosids</taxon>
        <taxon>malvids</taxon>
        <taxon>Brassicales</taxon>
        <taxon>Brassicaceae</taxon>
        <taxon>Coluteocarpeae</taxon>
        <taxon>Microthlaspi</taxon>
    </lineage>
</organism>
<reference evidence="3" key="1">
    <citation type="submission" date="2020-01" db="EMBL/GenBank/DDBJ databases">
        <authorList>
            <person name="Mishra B."/>
        </authorList>
    </citation>
    <scope>NUCLEOTIDE SEQUENCE [LARGE SCALE GENOMIC DNA]</scope>
</reference>
<evidence type="ECO:0000313" key="3">
    <source>
        <dbReference type="EMBL" id="CAA7062181.1"/>
    </source>
</evidence>
<keyword evidence="1" id="KW-0863">Zinc-finger</keyword>
<dbReference type="Proteomes" id="UP000467841">
    <property type="component" value="Unassembled WGS sequence"/>
</dbReference>
<dbReference type="GO" id="GO:0008270">
    <property type="term" value="F:zinc ion binding"/>
    <property type="evidence" value="ECO:0007669"/>
    <property type="project" value="UniProtKB-KW"/>
</dbReference>
<dbReference type="EMBL" id="CACVBM020001928">
    <property type="protein sequence ID" value="CAA7062181.1"/>
    <property type="molecule type" value="Genomic_DNA"/>
</dbReference>
<proteinExistence type="predicted"/>
<dbReference type="InterPro" id="IPR001878">
    <property type="entry name" value="Znf_CCHC"/>
</dbReference>
<keyword evidence="1" id="KW-0479">Metal-binding</keyword>
<keyword evidence="4" id="KW-1185">Reference proteome</keyword>